<sequence>MSAYENYDSRSATYSGHRNPLGWKRQLAHFQQNSAVPLREQRLLDAGCGTGNYIVHYAQHFKVIHGGDFSNGMLDCAAENLENAEKSGESFIADVTFSQVDVTDMTDVPNSTYHALCNNQVLHHLPQEGGDFASIKKMIGEFYRVMAPGGRGVINYSQPQQIPVSMWWAELIPDAVERWLPRTVDIDTLTDILHGAGFTQVTAEPQLDEILYNHQLYFNPRSFLDIDNFRNCDSTFALCTDEELKRGVAKVQQLIDANQLDAWFEKKEADRKSRGQTTNVYFVKP</sequence>
<dbReference type="SUPFAM" id="SSF53335">
    <property type="entry name" value="S-adenosyl-L-methionine-dependent methyltransferases"/>
    <property type="match status" value="1"/>
</dbReference>
<dbReference type="AlphaFoldDB" id="D2WL83"/>
<accession>D2WL83</accession>
<dbReference type="PANTHER" id="PTHR43591:SF24">
    <property type="entry name" value="2-METHOXY-6-POLYPRENYL-1,4-BENZOQUINOL METHYLASE, MITOCHONDRIAL"/>
    <property type="match status" value="1"/>
</dbReference>
<name>D2WL83_SPILA</name>
<dbReference type="Gene3D" id="3.40.50.150">
    <property type="entry name" value="Vaccinia Virus protein VP39"/>
    <property type="match status" value="1"/>
</dbReference>
<dbReference type="CDD" id="cd02440">
    <property type="entry name" value="AdoMet_MTases"/>
    <property type="match status" value="1"/>
</dbReference>
<reference evidence="2" key="1">
    <citation type="journal article" date="2009" name="BMC Evol. Biol.">
        <title>An EST screen from the annelid Pomatoceros lamarckii reveals patterns of gene loss and gain in animals.</title>
        <authorList>
            <person name="Takahashi T."/>
            <person name="McDougall C."/>
            <person name="Troscianko J."/>
            <person name="Chen W.C."/>
            <person name="Jayaraman-Nagarajan A."/>
            <person name="Shimeld S.M."/>
            <person name="Ferrier D.E."/>
        </authorList>
    </citation>
    <scope>NUCLEOTIDE SEQUENCE</scope>
</reference>
<proteinExistence type="evidence at transcript level"/>
<dbReference type="InterPro" id="IPR029063">
    <property type="entry name" value="SAM-dependent_MTases_sf"/>
</dbReference>
<dbReference type="Pfam" id="PF08241">
    <property type="entry name" value="Methyltransf_11"/>
    <property type="match status" value="1"/>
</dbReference>
<feature type="domain" description="Methyltransferase type 11" evidence="1">
    <location>
        <begin position="44"/>
        <end position="153"/>
    </location>
</feature>
<evidence type="ECO:0000313" key="2">
    <source>
        <dbReference type="EMBL" id="ADB11398.1"/>
    </source>
</evidence>
<dbReference type="EMBL" id="GQ381300">
    <property type="protein sequence ID" value="ADB11398.1"/>
    <property type="molecule type" value="mRNA"/>
</dbReference>
<protein>
    <recommendedName>
        <fullName evidence="1">Methyltransferase type 11 domain-containing protein</fullName>
    </recommendedName>
</protein>
<organism evidence="2">
    <name type="scientific">Spirobranchus lamarcki</name>
    <name type="common">Keelworm</name>
    <name type="synonym">Pomatoceros lamarcki</name>
    <dbReference type="NCBI Taxonomy" id="2082999"/>
    <lineage>
        <taxon>Eukaryota</taxon>
        <taxon>Metazoa</taxon>
        <taxon>Spiralia</taxon>
        <taxon>Lophotrochozoa</taxon>
        <taxon>Annelida</taxon>
        <taxon>Polychaeta</taxon>
        <taxon>Sedentaria</taxon>
        <taxon>Canalipalpata</taxon>
        <taxon>Sabellida</taxon>
        <taxon>Serpulidae</taxon>
        <taxon>Spirobranchus</taxon>
    </lineage>
</organism>
<dbReference type="GO" id="GO:0008757">
    <property type="term" value="F:S-adenosylmethionine-dependent methyltransferase activity"/>
    <property type="evidence" value="ECO:0007669"/>
    <property type="project" value="InterPro"/>
</dbReference>
<dbReference type="InterPro" id="IPR013216">
    <property type="entry name" value="Methyltransf_11"/>
</dbReference>
<dbReference type="PANTHER" id="PTHR43591">
    <property type="entry name" value="METHYLTRANSFERASE"/>
    <property type="match status" value="1"/>
</dbReference>
<evidence type="ECO:0000259" key="1">
    <source>
        <dbReference type="Pfam" id="PF08241"/>
    </source>
</evidence>